<gene>
    <name evidence="7" type="ORF">SAMN05660209_01038</name>
</gene>
<dbReference type="PANTHER" id="PTHR10353:SF122">
    <property type="entry name" value="6-PHOSPHO-BETA-GLUCOSIDASE ASCB-RELATED"/>
    <property type="match status" value="1"/>
</dbReference>
<feature type="active site" description="Nucleophile" evidence="4">
    <location>
        <position position="387"/>
    </location>
</feature>
<evidence type="ECO:0000313" key="7">
    <source>
        <dbReference type="EMBL" id="SDX67189.1"/>
    </source>
</evidence>
<dbReference type="GO" id="GO:0005829">
    <property type="term" value="C:cytosol"/>
    <property type="evidence" value="ECO:0007669"/>
    <property type="project" value="TreeGrafter"/>
</dbReference>
<keyword evidence="8" id="KW-1185">Reference proteome</keyword>
<evidence type="ECO:0000256" key="2">
    <source>
        <dbReference type="ARBA" id="ARBA00022801"/>
    </source>
</evidence>
<accession>A0A1H3DNH9</accession>
<dbReference type="PANTHER" id="PTHR10353">
    <property type="entry name" value="GLYCOSYL HYDROLASE"/>
    <property type="match status" value="1"/>
</dbReference>
<keyword evidence="3 6" id="KW-0326">Glycosidase</keyword>
<comment type="similarity">
    <text evidence="1 5">Belongs to the glycosyl hydrolase 1 family.</text>
</comment>
<dbReference type="InterPro" id="IPR033132">
    <property type="entry name" value="GH_1_N_CS"/>
</dbReference>
<dbReference type="Proteomes" id="UP000198921">
    <property type="component" value="Unassembled WGS sequence"/>
</dbReference>
<dbReference type="RefSeq" id="WP_091152088.1">
    <property type="nucleotide sequence ID" value="NZ_FNOT01000002.1"/>
</dbReference>
<dbReference type="Pfam" id="PF00232">
    <property type="entry name" value="Glyco_hydro_1"/>
    <property type="match status" value="1"/>
</dbReference>
<dbReference type="FunFam" id="3.20.20.80:FF:000004">
    <property type="entry name" value="Beta-glucosidase 6-phospho-beta-glucosidase"/>
    <property type="match status" value="1"/>
</dbReference>
<dbReference type="PRINTS" id="PR00131">
    <property type="entry name" value="GLHYDRLASE1"/>
</dbReference>
<dbReference type="GO" id="GO:0016052">
    <property type="term" value="P:carbohydrate catabolic process"/>
    <property type="evidence" value="ECO:0007669"/>
    <property type="project" value="TreeGrafter"/>
</dbReference>
<dbReference type="InterPro" id="IPR017853">
    <property type="entry name" value="GH"/>
</dbReference>
<evidence type="ECO:0000256" key="3">
    <source>
        <dbReference type="ARBA" id="ARBA00023295"/>
    </source>
</evidence>
<keyword evidence="2 6" id="KW-0378">Hydrolase</keyword>
<dbReference type="AlphaFoldDB" id="A0A1H3DNH9"/>
<dbReference type="InterPro" id="IPR001360">
    <property type="entry name" value="Glyco_hydro_1"/>
</dbReference>
<evidence type="ECO:0000256" key="4">
    <source>
        <dbReference type="PROSITE-ProRule" id="PRU10055"/>
    </source>
</evidence>
<dbReference type="STRING" id="1137993.SAMN05660209_01038"/>
<dbReference type="GO" id="GO:0008422">
    <property type="term" value="F:beta-glucosidase activity"/>
    <property type="evidence" value="ECO:0007669"/>
    <property type="project" value="TreeGrafter"/>
</dbReference>
<dbReference type="Gene3D" id="3.20.20.80">
    <property type="entry name" value="Glycosidases"/>
    <property type="match status" value="1"/>
</dbReference>
<evidence type="ECO:0000256" key="5">
    <source>
        <dbReference type="RuleBase" id="RU003690"/>
    </source>
</evidence>
<dbReference type="PROSITE" id="PS00572">
    <property type="entry name" value="GLYCOSYL_HYDROL_F1_1"/>
    <property type="match status" value="1"/>
</dbReference>
<dbReference type="PROSITE" id="PS00653">
    <property type="entry name" value="GLYCOSYL_HYDROL_F1_2"/>
    <property type="match status" value="1"/>
</dbReference>
<dbReference type="InterPro" id="IPR018120">
    <property type="entry name" value="Glyco_hydro_1_AS"/>
</dbReference>
<evidence type="ECO:0000256" key="1">
    <source>
        <dbReference type="ARBA" id="ARBA00010838"/>
    </source>
</evidence>
<protein>
    <submittedName>
        <fullName evidence="7">6-phospho-beta-glucosidase</fullName>
    </submittedName>
</protein>
<organism evidence="7 8">
    <name type="scientific">Geodermatophilus africanus</name>
    <dbReference type="NCBI Taxonomy" id="1137993"/>
    <lineage>
        <taxon>Bacteria</taxon>
        <taxon>Bacillati</taxon>
        <taxon>Actinomycetota</taxon>
        <taxon>Actinomycetes</taxon>
        <taxon>Geodermatophilales</taxon>
        <taxon>Geodermatophilaceae</taxon>
        <taxon>Geodermatophilus</taxon>
    </lineage>
</organism>
<dbReference type="OrthoDB" id="9765195at2"/>
<proteinExistence type="inferred from homology"/>
<name>A0A1H3DNH9_9ACTN</name>
<dbReference type="EMBL" id="FNOT01000002">
    <property type="protein sequence ID" value="SDX67189.1"/>
    <property type="molecule type" value="Genomic_DNA"/>
</dbReference>
<evidence type="ECO:0000313" key="8">
    <source>
        <dbReference type="Proteomes" id="UP000198921"/>
    </source>
</evidence>
<reference evidence="8" key="1">
    <citation type="submission" date="2016-10" db="EMBL/GenBank/DDBJ databases">
        <authorList>
            <person name="Varghese N."/>
            <person name="Submissions S."/>
        </authorList>
    </citation>
    <scope>NUCLEOTIDE SEQUENCE [LARGE SCALE GENOMIC DNA]</scope>
    <source>
        <strain evidence="8">DSM 45422</strain>
    </source>
</reference>
<evidence type="ECO:0000256" key="6">
    <source>
        <dbReference type="RuleBase" id="RU004468"/>
    </source>
</evidence>
<sequence length="491" mass="55531">MPQSQPTTFPEDFLWGVAIAANQAEGAFDQGGKGLSQADVVPHRRPTDYANLEHLMRVDEAGIAEAVAEKGTGRYPKRYGVDFYHRWESDLELLSQLGITAFRTSIAWSRIFPNGDDEKPNEEGLAFYERLFTRLRELGIEPVVTLSHYEMPLNLVTTYGGWEDRRLIGLFERYADTVLTRYRDLVTYWLTFNEINSTLFEPYTGGGIIEREGENTRQRAFQALHHQFLASALATRRAHEVNPGAKVGCMLARMTFYPMSCSPDDVLAAQEDNEMNLFFTDVHVRGEYNGVVRRHWADEGITVVMEPGDAEILREHTVDFVSFSYYMSMVSAANPDQHGGTPGNLMNGIKNPHLEASEWGWQIDPKGLRYTLRDFWSRYRLPLFVVENGLGAVDTVAEDGTVHDDYRIAYHREHLKQAREAVADGVQLLGYTAWGGLDIISFSTSQMSKRYGFIHVDQDDEGNGTLARTPKQSFGWYQRVIATNGAALDEA</sequence>
<dbReference type="SUPFAM" id="SSF51445">
    <property type="entry name" value="(Trans)glycosidases"/>
    <property type="match status" value="1"/>
</dbReference>